<feature type="region of interest" description="Disordered" evidence="4">
    <location>
        <begin position="631"/>
        <end position="656"/>
    </location>
</feature>
<dbReference type="Pfam" id="PF12799">
    <property type="entry name" value="LRR_4"/>
    <property type="match status" value="1"/>
</dbReference>
<sequence length="1690" mass="193014">MSLHDKMIHSSAGADSSIEACLEEELHAIDLNDAFDDYADDNPDILLQNMDILKDLDPSADFEIPPELNDYLDQLEEQTNQLEKELLLCDEVLKESESKPTGDKSNAIVAYDDMKMLQDAAAEAGMTVEEFTQKVLKEVSEEEFTEDKLIQEYDEFIRFQKEMEDLRAGIEDTLCVTHDMDSLLAIEASKDETGVNQSNSDTGLIPLASTDAVTNYQNKYGFVSSDQRGGQLVSMNALSCMKEFIQDQLRKTEESFHSRQRILLHSIENHRLQEERQLMEEEERKKILQQKIDLEQTVLLERNKERDEALEEELKLLDNKFKEELLHHQTQIEQLTNDLETERTHYEAIRTHWMLSLEETKRKAAMHIQKMYRGYRARKLNSETIHKYEELKAVRKQERFNIRVMEVEYERKYQAEQARKKKEAEEIEEKKRKEELEQQKQLELKRLEEEKRVAEEERKEAERIKEQEKLEEERKKREEEKKKEEERLRKEEEKQRKLEEKKKQEEEKRRLKEEERIRKEEEKRKKEEEKKKKEEEKKLKEEAERQRKEEKIKLEEEQRKLQEEEKRTMEEEKESLEIEINNGSIAAEDEMIKSKEIEASIDLNLNSNNNNSLSNTGEDVSPRITVTTNLRPHPPSCPPPNAPAASWSPAPDPVQSATIKSLAPSDVLVPTVAFVPSQPDPIETLRVSWMKSCIPWSKVSNEPWKLVQSTQKVQKRPASAKKKFPPVAEAVVLSAAHAETLRQVSSVALCDLPGCSLSTLSQCWSLKYLTITHCNLVCLDSVSNCKHLVYVNAEYNDIEYVDLKDLGSLQVVKLAHNKLSAIHGLDGCINLRWLDLSSNNITKLGGLASLRRLHTLNVSYNQVISTESLEKVVTLQELDLSHNFLQQISDVQKLCLLTRLDLSSNNLLEVPELKNQVLLQILLLQKNSIKSLENLSKFWLPLLHTVNCSENMLESIDGLNHLIMLKHLDVSGNQITESDNLIQVLKCTKQLESLDLEGNPVSEVDKSGTSLLTSQLSYLRCFNGEEISAVARKDVDSNQELHKMCSAQITLHTTLRTELENQIKAYLAASKVSSELVCQIHFSYCETSFRMATEHRSAHEYGCTDTFVPASKSNNTDAHGADVTFLSNRDSDTSLNKHSTATVTNGSYKKTFSESNAVMSDNIGKKQNQALKKFASGTKSHLRSGKKLDSQPNNNSSIFSDSDSCDENFDVPAGSVGFSQLPPPSITAYINEKDKFNLALAGKVVHHTQGNAHVQNVNNSYSENEAVSIPSLTSASSGLQPNTSSTNFVSKKNLFEMALEKQNLANGGAHSLKEERFDAVSKGSVQNASDNNNQLPGLKSNAVRENIKQAEKSNWLNEIDLDQLVDMEGTSFDIDKYLEMDFELDEFLDLGWRPTDEPQVPHSSYPVLRKIQSNNDMSRVIKPFPPSEPVQAWRESNLITESKGRNSQQLNSHEVIPPLSHPSPVPSTVASAAETVESSRARSKMDEILQDWGFKDSHTAELMMARAKKMKYNAERKRKLSKLDPKQRLLLFRKLEESGKITSVRPPNVKTLPRKEYFQAREEEVIQQELLRQREDNSRINRTYEWIHTQVGDYPISSSRINPGHANNEIVQDKIDKFDYRKTSPMSDHKAPSVGRGSEKVGRRFSFGDENIDRSPLLPPIHKQDRISFRDSPVDKSVGWGGGKKRGQKL</sequence>
<evidence type="ECO:0000256" key="4">
    <source>
        <dbReference type="SAM" id="MobiDB-lite"/>
    </source>
</evidence>
<dbReference type="PROSITE" id="PS51450">
    <property type="entry name" value="LRR"/>
    <property type="match status" value="5"/>
</dbReference>
<dbReference type="SMART" id="SM00365">
    <property type="entry name" value="LRR_SD22"/>
    <property type="match status" value="6"/>
</dbReference>
<dbReference type="RefSeq" id="XP_055899505.1">
    <property type="nucleotide sequence ID" value="XM_056043530.1"/>
</dbReference>
<dbReference type="PANTHER" id="PTHR46652:SF7">
    <property type="entry name" value="LEUCINE-RICH REPEAT AND IQ DOMAIN-CONTAINING PROTEIN 1"/>
    <property type="match status" value="1"/>
</dbReference>
<evidence type="ECO:0000256" key="1">
    <source>
        <dbReference type="ARBA" id="ARBA00022614"/>
    </source>
</evidence>
<dbReference type="InterPro" id="IPR001611">
    <property type="entry name" value="Leu-rich_rpt"/>
</dbReference>
<keyword evidence="1" id="KW-0433">Leucine-rich repeat</keyword>
<accession>A0A9W3BJ15</accession>
<dbReference type="Proteomes" id="UP001165740">
    <property type="component" value="Chromosome 10"/>
</dbReference>
<feature type="compositionally biased region" description="Polar residues" evidence="4">
    <location>
        <begin position="1442"/>
        <end position="1452"/>
    </location>
</feature>
<dbReference type="Gene3D" id="3.80.10.10">
    <property type="entry name" value="Ribonuclease Inhibitor"/>
    <property type="match status" value="2"/>
</dbReference>
<feature type="region of interest" description="Disordered" evidence="4">
    <location>
        <begin position="1442"/>
        <end position="1482"/>
    </location>
</feature>
<reference evidence="6 7" key="1">
    <citation type="submission" date="2025-04" db="UniProtKB">
        <authorList>
            <consortium name="RefSeq"/>
        </authorList>
    </citation>
    <scope>IDENTIFICATION</scope>
</reference>
<dbReference type="PROSITE" id="PS50096">
    <property type="entry name" value="IQ"/>
    <property type="match status" value="1"/>
</dbReference>
<proteinExistence type="predicted"/>
<evidence type="ECO:0000313" key="7">
    <source>
        <dbReference type="RefSeq" id="XP_055899505.1"/>
    </source>
</evidence>
<feature type="compositionally biased region" description="Basic and acidic residues" evidence="4">
    <location>
        <begin position="1662"/>
        <end position="1674"/>
    </location>
</feature>
<evidence type="ECO:0000313" key="8">
    <source>
        <dbReference type="RefSeq" id="XP_055899506.1"/>
    </source>
</evidence>
<feature type="compositionally biased region" description="Low complexity" evidence="4">
    <location>
        <begin position="1193"/>
        <end position="1202"/>
    </location>
</feature>
<feature type="region of interest" description="Disordered" evidence="4">
    <location>
        <begin position="1174"/>
        <end position="1203"/>
    </location>
</feature>
<gene>
    <name evidence="6 7 8" type="primary">LOC106054324</name>
</gene>
<dbReference type="CDD" id="cd23767">
    <property type="entry name" value="IQCD"/>
    <property type="match status" value="1"/>
</dbReference>
<protein>
    <submittedName>
        <fullName evidence="6 7">Leucine-rich repeat and IQ domain-containing protein 1-like</fullName>
    </submittedName>
</protein>
<organism evidence="5 7">
    <name type="scientific">Biomphalaria glabrata</name>
    <name type="common">Bloodfluke planorb</name>
    <name type="synonym">Freshwater snail</name>
    <dbReference type="NCBI Taxonomy" id="6526"/>
    <lineage>
        <taxon>Eukaryota</taxon>
        <taxon>Metazoa</taxon>
        <taxon>Spiralia</taxon>
        <taxon>Lophotrochozoa</taxon>
        <taxon>Mollusca</taxon>
        <taxon>Gastropoda</taxon>
        <taxon>Heterobranchia</taxon>
        <taxon>Euthyneura</taxon>
        <taxon>Panpulmonata</taxon>
        <taxon>Hygrophila</taxon>
        <taxon>Lymnaeoidea</taxon>
        <taxon>Planorbidae</taxon>
        <taxon>Biomphalaria</taxon>
    </lineage>
</organism>
<name>A0A9W3BJ15_BIOGL</name>
<keyword evidence="5" id="KW-1185">Reference proteome</keyword>
<keyword evidence="3" id="KW-0175">Coiled coil</keyword>
<dbReference type="InterPro" id="IPR025875">
    <property type="entry name" value="Leu-rich_rpt_4"/>
</dbReference>
<dbReference type="SUPFAM" id="SSF52058">
    <property type="entry name" value="L domain-like"/>
    <property type="match status" value="1"/>
</dbReference>
<feature type="coiled-coil region" evidence="3">
    <location>
        <begin position="68"/>
        <end position="95"/>
    </location>
</feature>
<evidence type="ECO:0000256" key="3">
    <source>
        <dbReference type="SAM" id="Coils"/>
    </source>
</evidence>
<dbReference type="InterPro" id="IPR003591">
    <property type="entry name" value="Leu-rich_rpt_typical-subtyp"/>
</dbReference>
<dbReference type="OMA" id="MEVEYEM"/>
<feature type="compositionally biased region" description="Pro residues" evidence="4">
    <location>
        <begin position="632"/>
        <end position="642"/>
    </location>
</feature>
<dbReference type="InterPro" id="IPR050836">
    <property type="entry name" value="SDS22/Internalin_LRR"/>
</dbReference>
<feature type="coiled-coil region" evidence="3">
    <location>
        <begin position="264"/>
        <end position="320"/>
    </location>
</feature>
<dbReference type="InterPro" id="IPR032675">
    <property type="entry name" value="LRR_dom_sf"/>
</dbReference>
<feature type="region of interest" description="Disordered" evidence="4">
    <location>
        <begin position="451"/>
        <end position="575"/>
    </location>
</feature>
<dbReference type="PANTHER" id="PTHR46652">
    <property type="entry name" value="LEUCINE-RICH REPEAT AND IQ DOMAIN-CONTAINING PROTEIN 1-RELATED"/>
    <property type="match status" value="1"/>
</dbReference>
<dbReference type="Pfam" id="PF13516">
    <property type="entry name" value="LRR_6"/>
    <property type="match status" value="1"/>
</dbReference>
<feature type="region of interest" description="Disordered" evidence="4">
    <location>
        <begin position="1622"/>
        <end position="1641"/>
    </location>
</feature>
<dbReference type="OrthoDB" id="266138at2759"/>
<feature type="region of interest" description="Disordered" evidence="4">
    <location>
        <begin position="1648"/>
        <end position="1690"/>
    </location>
</feature>
<dbReference type="RefSeq" id="XP_055899504.1">
    <property type="nucleotide sequence ID" value="XM_056043529.1"/>
</dbReference>
<dbReference type="SMART" id="SM00369">
    <property type="entry name" value="LRR_TYP"/>
    <property type="match status" value="5"/>
</dbReference>
<dbReference type="GeneID" id="106054324"/>
<evidence type="ECO:0000256" key="2">
    <source>
        <dbReference type="ARBA" id="ARBA00022737"/>
    </source>
</evidence>
<feature type="compositionally biased region" description="Basic and acidic residues" evidence="4">
    <location>
        <begin position="451"/>
        <end position="570"/>
    </location>
</feature>
<keyword evidence="2" id="KW-0677">Repeat</keyword>
<dbReference type="RefSeq" id="XP_055899506.1">
    <property type="nucleotide sequence ID" value="XM_056043531.1"/>
</dbReference>
<evidence type="ECO:0000313" key="6">
    <source>
        <dbReference type="RefSeq" id="XP_055899504.1"/>
    </source>
</evidence>
<evidence type="ECO:0000313" key="5">
    <source>
        <dbReference type="Proteomes" id="UP001165740"/>
    </source>
</evidence>